<dbReference type="SUPFAM" id="SSF52833">
    <property type="entry name" value="Thioredoxin-like"/>
    <property type="match status" value="1"/>
</dbReference>
<dbReference type="InterPro" id="IPR013740">
    <property type="entry name" value="Redoxin"/>
</dbReference>
<feature type="domain" description="Thioredoxin" evidence="7">
    <location>
        <begin position="35"/>
        <end position="173"/>
    </location>
</feature>
<dbReference type="Pfam" id="PF08534">
    <property type="entry name" value="Redoxin"/>
    <property type="match status" value="1"/>
</dbReference>
<dbReference type="InterPro" id="IPR050553">
    <property type="entry name" value="Thioredoxin_ResA/DsbE_sf"/>
</dbReference>
<keyword evidence="6" id="KW-0472">Membrane</keyword>
<organism evidence="8">
    <name type="scientific">hydrothermal vent metagenome</name>
    <dbReference type="NCBI Taxonomy" id="652676"/>
    <lineage>
        <taxon>unclassified sequences</taxon>
        <taxon>metagenomes</taxon>
        <taxon>ecological metagenomes</taxon>
    </lineage>
</organism>
<evidence type="ECO:0000256" key="4">
    <source>
        <dbReference type="ARBA" id="ARBA00023157"/>
    </source>
</evidence>
<name>A0A3B1A5R9_9ZZZZ</name>
<dbReference type="Gene3D" id="3.40.30.10">
    <property type="entry name" value="Glutaredoxin"/>
    <property type="match status" value="1"/>
</dbReference>
<evidence type="ECO:0000256" key="2">
    <source>
        <dbReference type="ARBA" id="ARBA00007758"/>
    </source>
</evidence>
<keyword evidence="6" id="KW-0812">Transmembrane</keyword>
<protein>
    <submittedName>
        <fullName evidence="8">Cytochrome c-type biogenesis protein CcmG/DsbE, thiol:disulfide oxidoreductase</fullName>
    </submittedName>
</protein>
<keyword evidence="4" id="KW-1015">Disulfide bond</keyword>
<dbReference type="NCBIfam" id="TIGR00385">
    <property type="entry name" value="dsbE"/>
    <property type="match status" value="1"/>
</dbReference>
<evidence type="ECO:0000256" key="3">
    <source>
        <dbReference type="ARBA" id="ARBA00022748"/>
    </source>
</evidence>
<dbReference type="PANTHER" id="PTHR42852:SF6">
    <property type="entry name" value="THIOL:DISULFIDE INTERCHANGE PROTEIN DSBE"/>
    <property type="match status" value="1"/>
</dbReference>
<evidence type="ECO:0000313" key="8">
    <source>
        <dbReference type="EMBL" id="VAW88246.1"/>
    </source>
</evidence>
<dbReference type="PROSITE" id="PS51352">
    <property type="entry name" value="THIOREDOXIN_2"/>
    <property type="match status" value="1"/>
</dbReference>
<dbReference type="CDD" id="cd03010">
    <property type="entry name" value="TlpA_like_DsbE"/>
    <property type="match status" value="1"/>
</dbReference>
<sequence>MVRYLKYLTPLLVFLVMVWFLGKGLYLNPRDVPSPLVGKPAPLFSAEDLRSPELQFSSEQMKGKVWILNVWASWCRPCRDEHPLFVELGRKNMVPIVGLNYKDQRGDALQWLRALGDPYYASVYDGDGKVGMDFGVYGVPETYVIDQQGIIRYKHTGPVTAKSLEEKVVKLVKELQG</sequence>
<evidence type="ECO:0000256" key="6">
    <source>
        <dbReference type="SAM" id="Phobius"/>
    </source>
</evidence>
<dbReference type="InterPro" id="IPR036249">
    <property type="entry name" value="Thioredoxin-like_sf"/>
</dbReference>
<proteinExistence type="inferred from homology"/>
<dbReference type="EMBL" id="UOFQ01000091">
    <property type="protein sequence ID" value="VAW88246.1"/>
    <property type="molecule type" value="Genomic_DNA"/>
</dbReference>
<dbReference type="AlphaFoldDB" id="A0A3B1A5R9"/>
<dbReference type="GO" id="GO:0030288">
    <property type="term" value="C:outer membrane-bounded periplasmic space"/>
    <property type="evidence" value="ECO:0007669"/>
    <property type="project" value="InterPro"/>
</dbReference>
<evidence type="ECO:0000256" key="1">
    <source>
        <dbReference type="ARBA" id="ARBA00004196"/>
    </source>
</evidence>
<comment type="similarity">
    <text evidence="2">Belongs to the thioredoxin family. DsbE subfamily.</text>
</comment>
<evidence type="ECO:0000259" key="7">
    <source>
        <dbReference type="PROSITE" id="PS51352"/>
    </source>
</evidence>
<comment type="subcellular location">
    <subcellularLocation>
        <location evidence="1">Cell envelope</location>
    </subcellularLocation>
</comment>
<keyword evidence="6" id="KW-1133">Transmembrane helix</keyword>
<dbReference type="InterPro" id="IPR013766">
    <property type="entry name" value="Thioredoxin_domain"/>
</dbReference>
<keyword evidence="5" id="KW-0676">Redox-active center</keyword>
<keyword evidence="3" id="KW-0201">Cytochrome c-type biogenesis</keyword>
<reference evidence="8" key="1">
    <citation type="submission" date="2018-06" db="EMBL/GenBank/DDBJ databases">
        <authorList>
            <person name="Zhirakovskaya E."/>
        </authorList>
    </citation>
    <scope>NUCLEOTIDE SEQUENCE</scope>
</reference>
<accession>A0A3B1A5R9</accession>
<dbReference type="GO" id="GO:0017004">
    <property type="term" value="P:cytochrome complex assembly"/>
    <property type="evidence" value="ECO:0007669"/>
    <property type="project" value="UniProtKB-KW"/>
</dbReference>
<gene>
    <name evidence="8" type="ORF">MNBD_GAMMA17-135</name>
</gene>
<dbReference type="InterPro" id="IPR004799">
    <property type="entry name" value="Periplasmic_diS_OxRdtase_DsbE"/>
</dbReference>
<evidence type="ECO:0000256" key="5">
    <source>
        <dbReference type="ARBA" id="ARBA00023284"/>
    </source>
</evidence>
<feature type="transmembrane region" description="Helical" evidence="6">
    <location>
        <begin position="7"/>
        <end position="26"/>
    </location>
</feature>
<dbReference type="PANTHER" id="PTHR42852">
    <property type="entry name" value="THIOL:DISULFIDE INTERCHANGE PROTEIN DSBE"/>
    <property type="match status" value="1"/>
</dbReference>
<dbReference type="GO" id="GO:0015036">
    <property type="term" value="F:disulfide oxidoreductase activity"/>
    <property type="evidence" value="ECO:0007669"/>
    <property type="project" value="InterPro"/>
</dbReference>